<name>A0ABY7CWZ9_9BASI</name>
<sequence length="52" mass="5645">MIAAFMKELRLSAANIEAIDWLTGTLNNDNANTFLQELPHHSAASPPHTLAS</sequence>
<protein>
    <submittedName>
        <fullName evidence="1">Uncharacterized protein</fullName>
    </submittedName>
</protein>
<dbReference type="EMBL" id="CP110430">
    <property type="protein sequence ID" value="WAQ88972.1"/>
    <property type="molecule type" value="Genomic_DNA"/>
</dbReference>
<reference evidence="1" key="1">
    <citation type="submission" date="2022-10" db="EMBL/GenBank/DDBJ databases">
        <title>Puccinia triticina Genome sequencing and assembly.</title>
        <authorList>
            <person name="Li C."/>
        </authorList>
    </citation>
    <scope>NUCLEOTIDE SEQUENCE</scope>
    <source>
        <strain evidence="1">Pt15</strain>
    </source>
</reference>
<keyword evidence="2" id="KW-1185">Reference proteome</keyword>
<dbReference type="GeneID" id="77801460"/>
<evidence type="ECO:0000313" key="1">
    <source>
        <dbReference type="EMBL" id="WAQ88972.1"/>
    </source>
</evidence>
<proteinExistence type="predicted"/>
<dbReference type="RefSeq" id="XP_053024527.1">
    <property type="nucleotide sequence ID" value="XM_053160565.1"/>
</dbReference>
<evidence type="ECO:0000313" key="2">
    <source>
        <dbReference type="Proteomes" id="UP001164743"/>
    </source>
</evidence>
<organism evidence="1 2">
    <name type="scientific">Puccinia triticina</name>
    <dbReference type="NCBI Taxonomy" id="208348"/>
    <lineage>
        <taxon>Eukaryota</taxon>
        <taxon>Fungi</taxon>
        <taxon>Dikarya</taxon>
        <taxon>Basidiomycota</taxon>
        <taxon>Pucciniomycotina</taxon>
        <taxon>Pucciniomycetes</taxon>
        <taxon>Pucciniales</taxon>
        <taxon>Pucciniaceae</taxon>
        <taxon>Puccinia</taxon>
    </lineage>
</organism>
<dbReference type="Proteomes" id="UP001164743">
    <property type="component" value="Chromosome 10A"/>
</dbReference>
<gene>
    <name evidence="1" type="ORF">PtA15_10A395</name>
</gene>
<accession>A0ABY7CWZ9</accession>